<keyword evidence="2" id="KW-0614">Plasmid</keyword>
<protein>
    <submittedName>
        <fullName evidence="2">Uncharacterized protein</fullName>
    </submittedName>
</protein>
<evidence type="ECO:0000256" key="1">
    <source>
        <dbReference type="SAM" id="Phobius"/>
    </source>
</evidence>
<dbReference type="Proteomes" id="UP000676079">
    <property type="component" value="Plasmid unnamed4"/>
</dbReference>
<keyword evidence="1" id="KW-0812">Transmembrane</keyword>
<organism evidence="2 3">
    <name type="scientific">Nocardiopsis changdeensis</name>
    <dbReference type="NCBI Taxonomy" id="2831969"/>
    <lineage>
        <taxon>Bacteria</taxon>
        <taxon>Bacillati</taxon>
        <taxon>Actinomycetota</taxon>
        <taxon>Actinomycetes</taxon>
        <taxon>Streptosporangiales</taxon>
        <taxon>Nocardiopsidaceae</taxon>
        <taxon>Nocardiopsis</taxon>
    </lineage>
</organism>
<sequence>MPITRSKDPTKSFDLGPIVLFQEELVDIATIIHGSFDTLEIDFHDDAGSKGELPSDFKDYDREEINSLTMKSERGKTSLTVTLDPGEAKIHIVNPDDAALGTAQRILDACAERRGKPMTRVRQQALLYGLAGPVALCLLAMVILFYFLTQEDAPPAQVFITAASSALIFSALISTITSYMFRAAKLPVGARIINAPRSTRPTHWEKHRVTYISNTITGGISLLLGGVIGYFVNQLPPL</sequence>
<accession>A0A975KSX2</accession>
<dbReference type="RefSeq" id="WP_220565977.1">
    <property type="nucleotide sequence ID" value="NZ_CP074136.1"/>
</dbReference>
<feature type="transmembrane region" description="Helical" evidence="1">
    <location>
        <begin position="159"/>
        <end position="181"/>
    </location>
</feature>
<keyword evidence="3" id="KW-1185">Reference proteome</keyword>
<proteinExistence type="predicted"/>
<dbReference type="EMBL" id="CP074136">
    <property type="protein sequence ID" value="QUX26551.1"/>
    <property type="molecule type" value="Genomic_DNA"/>
</dbReference>
<keyword evidence="1" id="KW-1133">Transmembrane helix</keyword>
<evidence type="ECO:0000313" key="3">
    <source>
        <dbReference type="Proteomes" id="UP000676079"/>
    </source>
</evidence>
<reference evidence="3" key="1">
    <citation type="submission" date="2021-05" db="EMBL/GenBank/DDBJ databases">
        <title>Direct Submission.</title>
        <authorList>
            <person name="Li K."/>
            <person name="Gao J."/>
        </authorList>
    </citation>
    <scope>NUCLEOTIDE SEQUENCE [LARGE SCALE GENOMIC DNA]</scope>
    <source>
        <strain evidence="3">Mg02</strain>
        <plasmid evidence="3">unnamed4</plasmid>
    </source>
</reference>
<geneLocation type="plasmid" evidence="2 3">
    <name>unnamed4</name>
</geneLocation>
<gene>
    <name evidence="2" type="ORF">KGD84_33165</name>
</gene>
<feature type="transmembrane region" description="Helical" evidence="1">
    <location>
        <begin position="125"/>
        <end position="147"/>
    </location>
</feature>
<name>A0A975KSX2_9ACTN</name>
<evidence type="ECO:0000313" key="2">
    <source>
        <dbReference type="EMBL" id="QUX26551.1"/>
    </source>
</evidence>
<keyword evidence="1" id="KW-0472">Membrane</keyword>
<feature type="transmembrane region" description="Helical" evidence="1">
    <location>
        <begin position="209"/>
        <end position="232"/>
    </location>
</feature>